<dbReference type="SUPFAM" id="SSF57196">
    <property type="entry name" value="EGF/Laminin"/>
    <property type="match status" value="1"/>
</dbReference>
<feature type="domain" description="Apple" evidence="10">
    <location>
        <begin position="21"/>
        <end position="95"/>
    </location>
</feature>
<dbReference type="HOGENOM" id="CLU_922310_0_0_1"/>
<dbReference type="Gene3D" id="2.10.25.10">
    <property type="entry name" value="Laminin"/>
    <property type="match status" value="1"/>
</dbReference>
<dbReference type="GO" id="GO:0070492">
    <property type="term" value="F:oligosaccharide binding"/>
    <property type="evidence" value="ECO:0000318"/>
    <property type="project" value="GO_Central"/>
</dbReference>
<protein>
    <submittedName>
        <fullName evidence="11">Uncharacterized protein</fullName>
    </submittedName>
</protein>
<sequence>MLSLATWLVFPVFLPPVTHGCSESIMGLKLTGHLYKSFHEGDLFECFYACQREQPCQSFNYLYTSAICELNNRTMEAREQHVIGNAESVYFGNTVRIPIGSSLQLPALSCREIKDFEHAVSGRYWIWEFGSPVEVYCNMTTAERVDCLSNPCLNNGTCAYQGDDAFTCVCAVGYTGDICELAPECQNYTNLTDATRHVDKQGGAACDDQIPKRWYRFVGPAGTRLSESSLNPTTCGTRRPGWMKGTHPSMRDGDVTRTVCFSWAGNPCFGATVDIRVRNCGEFYVYELVPTVPCSRYCGADA</sequence>
<proteinExistence type="inferred from homology"/>
<dbReference type="Proteomes" id="UP000001593">
    <property type="component" value="Unassembled WGS sequence"/>
</dbReference>
<keyword evidence="6" id="KW-0325">Glycoprotein</keyword>
<keyword evidence="4" id="KW-0677">Repeat</keyword>
<dbReference type="InterPro" id="IPR036056">
    <property type="entry name" value="Fibrinogen-like_C"/>
</dbReference>
<dbReference type="GO" id="GO:0005615">
    <property type="term" value="C:extracellular space"/>
    <property type="evidence" value="ECO:0000318"/>
    <property type="project" value="GO_Central"/>
</dbReference>
<dbReference type="InterPro" id="IPR003609">
    <property type="entry name" value="Pan_app"/>
</dbReference>
<dbReference type="SMART" id="SM00181">
    <property type="entry name" value="EGF"/>
    <property type="match status" value="1"/>
</dbReference>
<dbReference type="SUPFAM" id="SSF57414">
    <property type="entry name" value="Hairpin loop containing domain-like"/>
    <property type="match status" value="1"/>
</dbReference>
<dbReference type="InterPro" id="IPR000742">
    <property type="entry name" value="EGF"/>
</dbReference>
<feature type="signal peptide" evidence="8">
    <location>
        <begin position="1"/>
        <end position="20"/>
    </location>
</feature>
<dbReference type="PhylomeDB" id="A7S3L4"/>
<dbReference type="PROSITE" id="PS50026">
    <property type="entry name" value="EGF_3"/>
    <property type="match status" value="1"/>
</dbReference>
<dbReference type="PROSITE" id="PS50948">
    <property type="entry name" value="PAN"/>
    <property type="match status" value="1"/>
</dbReference>
<dbReference type="Pfam" id="PF00024">
    <property type="entry name" value="PAN_1"/>
    <property type="match status" value="1"/>
</dbReference>
<feature type="chain" id="PRO_5002711725" evidence="8">
    <location>
        <begin position="21"/>
        <end position="302"/>
    </location>
</feature>
<dbReference type="PANTHER" id="PTHR16146:SF46">
    <property type="entry name" value="INTELECTIN-1A-RELATED"/>
    <property type="match status" value="1"/>
</dbReference>
<dbReference type="InterPro" id="IPR057774">
    <property type="entry name" value="D8C_UMOD/GP2/OIT3-like"/>
</dbReference>
<evidence type="ECO:0000256" key="8">
    <source>
        <dbReference type="SAM" id="SignalP"/>
    </source>
</evidence>
<gene>
    <name evidence="11" type="ORF">NEMVEDRAFT_v1g206268</name>
</gene>
<evidence type="ECO:0000256" key="3">
    <source>
        <dbReference type="ARBA" id="ARBA00022729"/>
    </source>
</evidence>
<dbReference type="EMBL" id="DS469573">
    <property type="protein sequence ID" value="EDO41794.1"/>
    <property type="molecule type" value="Genomic_DNA"/>
</dbReference>
<comment type="similarity">
    <text evidence="1">Belongs to the EGF domain peptide family.</text>
</comment>
<keyword evidence="2 7" id="KW-0245">EGF-like domain</keyword>
<evidence type="ECO:0000259" key="10">
    <source>
        <dbReference type="PROSITE" id="PS50948"/>
    </source>
</evidence>
<dbReference type="InParanoid" id="A7S3L4"/>
<dbReference type="OMA" id="RYWIWEF"/>
<evidence type="ECO:0000313" key="11">
    <source>
        <dbReference type="EMBL" id="EDO41794.1"/>
    </source>
</evidence>
<keyword evidence="12" id="KW-1185">Reference proteome</keyword>
<comment type="caution">
    <text evidence="7">Lacks conserved residue(s) required for the propagation of feature annotation.</text>
</comment>
<evidence type="ECO:0000313" key="12">
    <source>
        <dbReference type="Proteomes" id="UP000001593"/>
    </source>
</evidence>
<dbReference type="PROSITE" id="PS00022">
    <property type="entry name" value="EGF_1"/>
    <property type="match status" value="1"/>
</dbReference>
<feature type="domain" description="EGF-like" evidence="9">
    <location>
        <begin position="143"/>
        <end position="180"/>
    </location>
</feature>
<dbReference type="PROSITE" id="PS01186">
    <property type="entry name" value="EGF_2"/>
    <property type="match status" value="1"/>
</dbReference>
<dbReference type="AlphaFoldDB" id="A7S3L4"/>
<dbReference type="FunFam" id="2.10.25.10:FF:000122">
    <property type="entry name" value="Protein crumbs homolog 2"/>
    <property type="match status" value="1"/>
</dbReference>
<dbReference type="Pfam" id="PF23283">
    <property type="entry name" value="D8C_UMOD"/>
    <property type="match status" value="1"/>
</dbReference>
<evidence type="ECO:0000256" key="2">
    <source>
        <dbReference type="ARBA" id="ARBA00022536"/>
    </source>
</evidence>
<feature type="disulfide bond" evidence="7">
    <location>
        <begin position="170"/>
        <end position="179"/>
    </location>
</feature>
<evidence type="ECO:0000259" key="9">
    <source>
        <dbReference type="PROSITE" id="PS50026"/>
    </source>
</evidence>
<evidence type="ECO:0000256" key="5">
    <source>
        <dbReference type="ARBA" id="ARBA00023157"/>
    </source>
</evidence>
<dbReference type="OrthoDB" id="5945227at2759"/>
<evidence type="ECO:0000256" key="7">
    <source>
        <dbReference type="PROSITE-ProRule" id="PRU00076"/>
    </source>
</evidence>
<dbReference type="Gene3D" id="3.50.4.10">
    <property type="entry name" value="Hepatocyte Growth Factor"/>
    <property type="match status" value="1"/>
</dbReference>
<name>A7S3L4_NEMVE</name>
<dbReference type="KEGG" id="nve:5513569"/>
<organism evidence="11 12">
    <name type="scientific">Nematostella vectensis</name>
    <name type="common">Starlet sea anemone</name>
    <dbReference type="NCBI Taxonomy" id="45351"/>
    <lineage>
        <taxon>Eukaryota</taxon>
        <taxon>Metazoa</taxon>
        <taxon>Cnidaria</taxon>
        <taxon>Anthozoa</taxon>
        <taxon>Hexacorallia</taxon>
        <taxon>Actiniaria</taxon>
        <taxon>Edwardsiidae</taxon>
        <taxon>Nematostella</taxon>
    </lineage>
</organism>
<reference evidence="11 12" key="1">
    <citation type="journal article" date="2007" name="Science">
        <title>Sea anemone genome reveals ancestral eumetazoan gene repertoire and genomic organization.</title>
        <authorList>
            <person name="Putnam N.H."/>
            <person name="Srivastava M."/>
            <person name="Hellsten U."/>
            <person name="Dirks B."/>
            <person name="Chapman J."/>
            <person name="Salamov A."/>
            <person name="Terry A."/>
            <person name="Shapiro H."/>
            <person name="Lindquist E."/>
            <person name="Kapitonov V.V."/>
            <person name="Jurka J."/>
            <person name="Genikhovich G."/>
            <person name="Grigoriev I.V."/>
            <person name="Lucas S.M."/>
            <person name="Steele R.E."/>
            <person name="Finnerty J.R."/>
            <person name="Technau U."/>
            <person name="Martindale M.Q."/>
            <person name="Rokhsar D.S."/>
        </authorList>
    </citation>
    <scope>NUCLEOTIDE SEQUENCE [LARGE SCALE GENOMIC DNA]</scope>
    <source>
        <strain evidence="12">CH2 X CH6</strain>
    </source>
</reference>
<accession>A7S3L4</accession>
<evidence type="ECO:0000256" key="4">
    <source>
        <dbReference type="ARBA" id="ARBA00022737"/>
    </source>
</evidence>
<dbReference type="SUPFAM" id="SSF56496">
    <property type="entry name" value="Fibrinogen C-terminal domain-like"/>
    <property type="match status" value="1"/>
</dbReference>
<keyword evidence="3 8" id="KW-0732">Signal</keyword>
<keyword evidence="5 7" id="KW-1015">Disulfide bond</keyword>
<dbReference type="Pfam" id="PF00008">
    <property type="entry name" value="EGF"/>
    <property type="match status" value="1"/>
</dbReference>
<evidence type="ECO:0000256" key="6">
    <source>
        <dbReference type="ARBA" id="ARBA00023180"/>
    </source>
</evidence>
<evidence type="ECO:0000256" key="1">
    <source>
        <dbReference type="ARBA" id="ARBA00006373"/>
    </source>
</evidence>
<dbReference type="CDD" id="cd00054">
    <property type="entry name" value="EGF_CA"/>
    <property type="match status" value="1"/>
</dbReference>
<dbReference type="PANTHER" id="PTHR16146">
    <property type="entry name" value="INTELECTIN"/>
    <property type="match status" value="1"/>
</dbReference>